<feature type="region of interest" description="Disordered" evidence="9">
    <location>
        <begin position="491"/>
        <end position="519"/>
    </location>
</feature>
<evidence type="ECO:0000256" key="1">
    <source>
        <dbReference type="ARBA" id="ARBA00005858"/>
    </source>
</evidence>
<dbReference type="GO" id="GO:0030688">
    <property type="term" value="C:preribosome, small subunit precursor"/>
    <property type="evidence" value="ECO:0007669"/>
    <property type="project" value="TreeGrafter"/>
</dbReference>
<dbReference type="SUPFAM" id="SSF144206">
    <property type="entry name" value="NOB1 zinc finger-like"/>
    <property type="match status" value="1"/>
</dbReference>
<dbReference type="FunFam" id="3.40.50.1010:FF:000020">
    <property type="entry name" value="20S-pre-rRNA D-site endonuclease NOB1"/>
    <property type="match status" value="1"/>
</dbReference>
<evidence type="ECO:0000256" key="6">
    <source>
        <dbReference type="ARBA" id="ARBA00023242"/>
    </source>
</evidence>
<feature type="binding site" evidence="8">
    <location>
        <position position="378"/>
    </location>
    <ligand>
        <name>Zn(2+)</name>
        <dbReference type="ChEBI" id="CHEBI:29105"/>
    </ligand>
</feature>
<dbReference type="GO" id="GO:0004521">
    <property type="term" value="F:RNA endonuclease activity"/>
    <property type="evidence" value="ECO:0007669"/>
    <property type="project" value="UniProtKB-UniRule"/>
</dbReference>
<protein>
    <recommendedName>
        <fullName evidence="7">20S-pre-rRNA D-site endonuclease NOB1</fullName>
    </recommendedName>
</protein>
<evidence type="ECO:0000259" key="10">
    <source>
        <dbReference type="Pfam" id="PF08772"/>
    </source>
</evidence>
<dbReference type="GO" id="GO:0005730">
    <property type="term" value="C:nucleolus"/>
    <property type="evidence" value="ECO:0007669"/>
    <property type="project" value="UniProtKB-SubCell"/>
</dbReference>
<dbReference type="InterPro" id="IPR036283">
    <property type="entry name" value="NOB1_Zf-like_sf"/>
</dbReference>
<keyword evidence="13" id="KW-1185">Reference proteome</keyword>
<gene>
    <name evidence="12" type="ORF">B0T25DRAFT_533352</name>
</gene>
<evidence type="ECO:0000256" key="3">
    <source>
        <dbReference type="ARBA" id="ARBA00022723"/>
    </source>
</evidence>
<evidence type="ECO:0000313" key="12">
    <source>
        <dbReference type="EMBL" id="KAK3359595.1"/>
    </source>
</evidence>
<dbReference type="PANTHER" id="PTHR12814">
    <property type="entry name" value="RNA-BINDING PROTEIN NOB1"/>
    <property type="match status" value="1"/>
</dbReference>
<keyword evidence="5 7" id="KW-0862">Zinc</keyword>
<evidence type="ECO:0000259" key="11">
    <source>
        <dbReference type="Pfam" id="PF17146"/>
    </source>
</evidence>
<dbReference type="InterPro" id="IPR014881">
    <property type="entry name" value="NOB1_Zn-bd"/>
</dbReference>
<feature type="binding site" evidence="8">
    <location>
        <position position="393"/>
    </location>
    <ligand>
        <name>Zn(2+)</name>
        <dbReference type="ChEBI" id="CHEBI:29105"/>
    </ligand>
</feature>
<comment type="subcellular location">
    <subcellularLocation>
        <location evidence="7">Nucleus</location>
        <location evidence="7">Nucleolus</location>
    </subcellularLocation>
</comment>
<sequence length="519" mass="57187">MRLENSASQLRLNFGCSPKVPPSRALGHFGSFDTIFFDTFAVIPPGSFLEALHHRIRSMEAPASERTAHSAENIDPAPTIATSVIESPAPPASTKPVHSLILDANAIIKNDPAVSTLIARAEELYTIPAVVSEIRDEATRSRFETTLLPFLTLRSPRPESVVFVTNFARRTGDLSVLSKPDLHLLALTYELELERNGGDWRLRREPTQKRVNGAPPGRASEKQVESTNETEDPSVAEQPVPEIADEANDAAPDTLPEGRIGTEVSQEQEAAETVVEQLKELDLSTQQNEDDAVHDVEIDEESSEEDDGHGKWITPSNIMKHRARENAGATPQAIQRTLQAALITSDMAMRNVALRINLNLLDTGFSRITFLKTWVLRCHGCWKVCKDMTKQFCPSCGQATLTRVSCSTDSAGNFTLHLKKNFQYNNRGNVYSIPKPTHGTASGKNAMVKGGGKNGWGKELILTEDQKEYTKKAEEDRRTRVRDLMDDDYLPSILTGARNSGQGKIKVGAGRSVNGKKKR</sequence>
<proteinExistence type="inferred from homology"/>
<dbReference type="InterPro" id="IPR039907">
    <property type="entry name" value="NOB1"/>
</dbReference>
<keyword evidence="2" id="KW-0540">Nuclease</keyword>
<comment type="similarity">
    <text evidence="1 7">Belongs to the NOB1 family.</text>
</comment>
<dbReference type="Proteomes" id="UP001275084">
    <property type="component" value="Unassembled WGS sequence"/>
</dbReference>
<dbReference type="GO" id="GO:0046872">
    <property type="term" value="F:metal ion binding"/>
    <property type="evidence" value="ECO:0007669"/>
    <property type="project" value="UniProtKB-UniRule"/>
</dbReference>
<feature type="region of interest" description="Disordered" evidence="9">
    <location>
        <begin position="283"/>
        <end position="312"/>
    </location>
</feature>
<dbReference type="InterPro" id="IPR033411">
    <property type="entry name" value="Ribonuclease_PIN"/>
</dbReference>
<evidence type="ECO:0000256" key="5">
    <source>
        <dbReference type="ARBA" id="ARBA00022833"/>
    </source>
</evidence>
<dbReference type="PANTHER" id="PTHR12814:SF2">
    <property type="entry name" value="RNA-BINDING PROTEIN NOB1"/>
    <property type="match status" value="1"/>
</dbReference>
<feature type="region of interest" description="Disordered" evidence="9">
    <location>
        <begin position="202"/>
        <end position="242"/>
    </location>
</feature>
<name>A0AAJ0HQJ5_9PEZI</name>
<dbReference type="Pfam" id="PF08772">
    <property type="entry name" value="Zn_ribbon_NOB1"/>
    <property type="match status" value="1"/>
</dbReference>
<dbReference type="Gene3D" id="3.40.50.1010">
    <property type="entry name" value="5'-nuclease"/>
    <property type="match status" value="1"/>
</dbReference>
<feature type="binding site" evidence="8">
    <location>
        <position position="381"/>
    </location>
    <ligand>
        <name>Zn(2+)</name>
        <dbReference type="ChEBI" id="CHEBI:29105"/>
    </ligand>
</feature>
<feature type="domain" description="Ribonuclease PIN" evidence="11">
    <location>
        <begin position="100"/>
        <end position="191"/>
    </location>
</feature>
<dbReference type="EMBL" id="JAUIQD010000002">
    <property type="protein sequence ID" value="KAK3359595.1"/>
    <property type="molecule type" value="Genomic_DNA"/>
</dbReference>
<keyword evidence="4" id="KW-0378">Hydrolase</keyword>
<dbReference type="Gene3D" id="6.20.210.10">
    <property type="entry name" value="Nin one binding (NOB1), Zn-ribbon-like"/>
    <property type="match status" value="1"/>
</dbReference>
<reference evidence="12" key="2">
    <citation type="submission" date="2023-06" db="EMBL/GenBank/DDBJ databases">
        <authorList>
            <consortium name="Lawrence Berkeley National Laboratory"/>
            <person name="Haridas S."/>
            <person name="Hensen N."/>
            <person name="Bonometti L."/>
            <person name="Westerberg I."/>
            <person name="Brannstrom I.O."/>
            <person name="Guillou S."/>
            <person name="Cros-Aarteil S."/>
            <person name="Calhoun S."/>
            <person name="Kuo A."/>
            <person name="Mondo S."/>
            <person name="Pangilinan J."/>
            <person name="Riley R."/>
            <person name="Labutti K."/>
            <person name="Andreopoulos B."/>
            <person name="Lipzen A."/>
            <person name="Chen C."/>
            <person name="Yanf M."/>
            <person name="Daum C."/>
            <person name="Ng V."/>
            <person name="Clum A."/>
            <person name="Steindorff A."/>
            <person name="Ohm R."/>
            <person name="Martin F."/>
            <person name="Silar P."/>
            <person name="Natvig D."/>
            <person name="Lalanne C."/>
            <person name="Gautier V."/>
            <person name="Ament-Velasquez S.L."/>
            <person name="Kruys A."/>
            <person name="Hutchinson M.I."/>
            <person name="Powell A.J."/>
            <person name="Barry K."/>
            <person name="Miller A.N."/>
            <person name="Grigoriev I.V."/>
            <person name="Debuchy R."/>
            <person name="Gladieux P."/>
            <person name="Thoren M.H."/>
            <person name="Johannesson H."/>
        </authorList>
    </citation>
    <scope>NUCLEOTIDE SEQUENCE</scope>
    <source>
        <strain evidence="12">CBS 955.72</strain>
    </source>
</reference>
<evidence type="ECO:0000256" key="8">
    <source>
        <dbReference type="PIRSR" id="PIRSR037125-1"/>
    </source>
</evidence>
<reference evidence="12" key="1">
    <citation type="journal article" date="2023" name="Mol. Phylogenet. Evol.">
        <title>Genome-scale phylogeny and comparative genomics of the fungal order Sordariales.</title>
        <authorList>
            <person name="Hensen N."/>
            <person name="Bonometti L."/>
            <person name="Westerberg I."/>
            <person name="Brannstrom I.O."/>
            <person name="Guillou S."/>
            <person name="Cros-Aarteil S."/>
            <person name="Calhoun S."/>
            <person name="Haridas S."/>
            <person name="Kuo A."/>
            <person name="Mondo S."/>
            <person name="Pangilinan J."/>
            <person name="Riley R."/>
            <person name="LaButti K."/>
            <person name="Andreopoulos B."/>
            <person name="Lipzen A."/>
            <person name="Chen C."/>
            <person name="Yan M."/>
            <person name="Daum C."/>
            <person name="Ng V."/>
            <person name="Clum A."/>
            <person name="Steindorff A."/>
            <person name="Ohm R.A."/>
            <person name="Martin F."/>
            <person name="Silar P."/>
            <person name="Natvig D.O."/>
            <person name="Lalanne C."/>
            <person name="Gautier V."/>
            <person name="Ament-Velasquez S.L."/>
            <person name="Kruys A."/>
            <person name="Hutchinson M.I."/>
            <person name="Powell A.J."/>
            <person name="Barry K."/>
            <person name="Miller A.N."/>
            <person name="Grigoriev I.V."/>
            <person name="Debuchy R."/>
            <person name="Gladieux P."/>
            <person name="Hiltunen Thoren M."/>
            <person name="Johannesson H."/>
        </authorList>
    </citation>
    <scope>NUCLEOTIDE SEQUENCE</scope>
    <source>
        <strain evidence="12">CBS 955.72</strain>
    </source>
</reference>
<feature type="domain" description="Nin one binding (NOB1) Zn-ribbon-like" evidence="10">
    <location>
        <begin position="368"/>
        <end position="439"/>
    </location>
</feature>
<comment type="caution">
    <text evidence="12">The sequence shown here is derived from an EMBL/GenBank/DDBJ whole genome shotgun (WGS) entry which is preliminary data.</text>
</comment>
<keyword evidence="3 7" id="KW-0479">Metal-binding</keyword>
<dbReference type="GO" id="GO:0005737">
    <property type="term" value="C:cytoplasm"/>
    <property type="evidence" value="ECO:0007669"/>
    <property type="project" value="UniProtKB-ARBA"/>
</dbReference>
<accession>A0AAJ0HQJ5</accession>
<organism evidence="12 13">
    <name type="scientific">Lasiosphaeria hispida</name>
    <dbReference type="NCBI Taxonomy" id="260671"/>
    <lineage>
        <taxon>Eukaryota</taxon>
        <taxon>Fungi</taxon>
        <taxon>Dikarya</taxon>
        <taxon>Ascomycota</taxon>
        <taxon>Pezizomycotina</taxon>
        <taxon>Sordariomycetes</taxon>
        <taxon>Sordariomycetidae</taxon>
        <taxon>Sordariales</taxon>
        <taxon>Lasiosphaeriaceae</taxon>
        <taxon>Lasiosphaeria</taxon>
    </lineage>
</organism>
<dbReference type="AlphaFoldDB" id="A0AAJ0HQJ5"/>
<dbReference type="GO" id="GO:0030490">
    <property type="term" value="P:maturation of SSU-rRNA"/>
    <property type="evidence" value="ECO:0007669"/>
    <property type="project" value="TreeGrafter"/>
</dbReference>
<evidence type="ECO:0000256" key="9">
    <source>
        <dbReference type="SAM" id="MobiDB-lite"/>
    </source>
</evidence>
<evidence type="ECO:0000256" key="7">
    <source>
        <dbReference type="PIRNR" id="PIRNR037125"/>
    </source>
</evidence>
<dbReference type="CDD" id="cd09876">
    <property type="entry name" value="PIN_Nob1-like"/>
    <property type="match status" value="1"/>
</dbReference>
<dbReference type="InterPro" id="IPR017117">
    <property type="entry name" value="Nob1_euk"/>
</dbReference>
<evidence type="ECO:0000256" key="4">
    <source>
        <dbReference type="ARBA" id="ARBA00022801"/>
    </source>
</evidence>
<keyword evidence="6 7" id="KW-0539">Nucleus</keyword>
<evidence type="ECO:0000256" key="2">
    <source>
        <dbReference type="ARBA" id="ARBA00022722"/>
    </source>
</evidence>
<dbReference type="PIRSF" id="PIRSF037125">
    <property type="entry name" value="D-site_20S_pre-rRNA_nuclease"/>
    <property type="match status" value="1"/>
</dbReference>
<evidence type="ECO:0000313" key="13">
    <source>
        <dbReference type="Proteomes" id="UP001275084"/>
    </source>
</evidence>
<feature type="compositionally biased region" description="Acidic residues" evidence="9">
    <location>
        <begin position="297"/>
        <end position="307"/>
    </location>
</feature>
<feature type="binding site" evidence="8">
    <location>
        <position position="396"/>
    </location>
    <ligand>
        <name>Zn(2+)</name>
        <dbReference type="ChEBI" id="CHEBI:29105"/>
    </ligand>
</feature>
<dbReference type="Pfam" id="PF17146">
    <property type="entry name" value="PIN_6"/>
    <property type="match status" value="1"/>
</dbReference>
<dbReference type="GO" id="GO:0016787">
    <property type="term" value="F:hydrolase activity"/>
    <property type="evidence" value="ECO:0007669"/>
    <property type="project" value="UniProtKB-KW"/>
</dbReference>
<comment type="function">
    <text evidence="7">Required for the synthesis of 40S ribosome subunits. Has a role in processing 20S pre-rRNA into the mature 18S rRNA, where it is required for cleavage at the 3' end of the mature 18S rRNA (D-site). Accompanies the 20S pre-rRNA from the nucleus to the cytoplasm.</text>
</comment>